<accession>A0A811UAA2</accession>
<gene>
    <name evidence="1" type="ORF">CCAP1982_LOCUS4175</name>
</gene>
<dbReference type="EMBL" id="CAJHJT010000001">
    <property type="protein sequence ID" value="CAD6995460.1"/>
    <property type="molecule type" value="Genomic_DNA"/>
</dbReference>
<sequence length="97" mass="10878">MDEVCILYYCIDGGDEEEEENEKKKSRRDDEKKKNTIGAKLYHLESTTTATNLNAVTVLVSNGGNIARELDEANGKINCGIPIMIHTYTPIIMFNPK</sequence>
<evidence type="ECO:0000313" key="1">
    <source>
        <dbReference type="EMBL" id="CAD6995460.1"/>
    </source>
</evidence>
<organism evidence="1 2">
    <name type="scientific">Ceratitis capitata</name>
    <name type="common">Mediterranean fruit fly</name>
    <name type="synonym">Tephritis capitata</name>
    <dbReference type="NCBI Taxonomy" id="7213"/>
    <lineage>
        <taxon>Eukaryota</taxon>
        <taxon>Metazoa</taxon>
        <taxon>Ecdysozoa</taxon>
        <taxon>Arthropoda</taxon>
        <taxon>Hexapoda</taxon>
        <taxon>Insecta</taxon>
        <taxon>Pterygota</taxon>
        <taxon>Neoptera</taxon>
        <taxon>Endopterygota</taxon>
        <taxon>Diptera</taxon>
        <taxon>Brachycera</taxon>
        <taxon>Muscomorpha</taxon>
        <taxon>Tephritoidea</taxon>
        <taxon>Tephritidae</taxon>
        <taxon>Ceratitis</taxon>
        <taxon>Ceratitis</taxon>
    </lineage>
</organism>
<dbReference type="AlphaFoldDB" id="A0A811UAA2"/>
<proteinExistence type="predicted"/>
<dbReference type="Proteomes" id="UP000606786">
    <property type="component" value="Unassembled WGS sequence"/>
</dbReference>
<name>A0A811UAA2_CERCA</name>
<evidence type="ECO:0000313" key="2">
    <source>
        <dbReference type="Proteomes" id="UP000606786"/>
    </source>
</evidence>
<protein>
    <submittedName>
        <fullName evidence="1">(Mediterranean fruit fly) hypothetical protein</fullName>
    </submittedName>
</protein>
<comment type="caution">
    <text evidence="1">The sequence shown here is derived from an EMBL/GenBank/DDBJ whole genome shotgun (WGS) entry which is preliminary data.</text>
</comment>
<keyword evidence="2" id="KW-1185">Reference proteome</keyword>
<reference evidence="1" key="1">
    <citation type="submission" date="2020-11" db="EMBL/GenBank/DDBJ databases">
        <authorList>
            <person name="Whitehead M."/>
        </authorList>
    </citation>
    <scope>NUCLEOTIDE SEQUENCE</scope>
    <source>
        <strain evidence="1">EGII</strain>
    </source>
</reference>